<feature type="domain" description="GST N-terminal" evidence="6">
    <location>
        <begin position="1"/>
        <end position="81"/>
    </location>
</feature>
<proteinExistence type="inferred from homology"/>
<dbReference type="Pfam" id="PF00043">
    <property type="entry name" value="GST_C"/>
    <property type="match status" value="1"/>
</dbReference>
<dbReference type="GO" id="GO:0006749">
    <property type="term" value="P:glutathione metabolic process"/>
    <property type="evidence" value="ECO:0007669"/>
    <property type="project" value="TreeGrafter"/>
</dbReference>
<gene>
    <name evidence="8" type="ORF">CHIRRI_LOCUS13754</name>
</gene>
<reference evidence="8" key="2">
    <citation type="submission" date="2022-10" db="EMBL/GenBank/DDBJ databases">
        <authorList>
            <consortium name="ENA_rothamsted_submissions"/>
            <consortium name="culmorum"/>
            <person name="King R."/>
        </authorList>
    </citation>
    <scope>NUCLEOTIDE SEQUENCE</scope>
</reference>
<dbReference type="CDD" id="cd03183">
    <property type="entry name" value="GST_C_Theta"/>
    <property type="match status" value="1"/>
</dbReference>
<dbReference type="GO" id="GO:0005737">
    <property type="term" value="C:cytoplasm"/>
    <property type="evidence" value="ECO:0007669"/>
    <property type="project" value="UniProtKB-SubCell"/>
</dbReference>
<dbReference type="CDD" id="cd03050">
    <property type="entry name" value="GST_N_Theta"/>
    <property type="match status" value="1"/>
</dbReference>
<dbReference type="FunFam" id="1.20.1050.10:FF:000039">
    <property type="entry name" value="Glutathione S-transferase theta-1"/>
    <property type="match status" value="1"/>
</dbReference>
<keyword evidence="4" id="KW-0808">Transferase</keyword>
<comment type="subcellular location">
    <subcellularLocation>
        <location evidence="1">Cytoplasm</location>
    </subcellularLocation>
</comment>
<dbReference type="SFLD" id="SFLDG00358">
    <property type="entry name" value="Main_(cytGST)"/>
    <property type="match status" value="1"/>
</dbReference>
<dbReference type="InterPro" id="IPR036249">
    <property type="entry name" value="Thioredoxin-like_sf"/>
</dbReference>
<reference evidence="8" key="1">
    <citation type="submission" date="2022-01" db="EMBL/GenBank/DDBJ databases">
        <authorList>
            <person name="King R."/>
        </authorList>
    </citation>
    <scope>NUCLEOTIDE SEQUENCE</scope>
</reference>
<dbReference type="PROSITE" id="PS50404">
    <property type="entry name" value="GST_NTER"/>
    <property type="match status" value="1"/>
</dbReference>
<keyword evidence="9" id="KW-1185">Reference proteome</keyword>
<feature type="domain" description="GST C-terminal" evidence="7">
    <location>
        <begin position="88"/>
        <end position="225"/>
    </location>
</feature>
<evidence type="ECO:0000256" key="1">
    <source>
        <dbReference type="ARBA" id="ARBA00004496"/>
    </source>
</evidence>
<dbReference type="InterPro" id="IPR004046">
    <property type="entry name" value="GST_C"/>
</dbReference>
<dbReference type="SFLD" id="SFLDG01153">
    <property type="entry name" value="Main.4:_Theta-like"/>
    <property type="match status" value="1"/>
</dbReference>
<sequence>MKFYYNPLSQPSRALYIFLKMNNIPAEFITVGLQTGEHLSDEFKEINRFQKVPCIVDDDGWKLAESVAIFRYLMTQYPQISTNWYPSDPRTRASIDEYLEWQHNNTRLGCAIYFQIMKKIGPFANQPDESFLHIFKFLMESTLETFENVWLKEKKFLATDDEISFADILAACEIEQPRMTGYDVFEGRPKLKEWYERVKDATKGYYDEAHAIVNRIIAKSQKAKL</sequence>
<name>A0A9N9WYQ4_9DIPT</name>
<dbReference type="Gene3D" id="1.20.1050.10">
    <property type="match status" value="1"/>
</dbReference>
<protein>
    <recommendedName>
        <fullName evidence="10">Glutathione transferase</fullName>
    </recommendedName>
</protein>
<evidence type="ECO:0000313" key="9">
    <source>
        <dbReference type="Proteomes" id="UP001153620"/>
    </source>
</evidence>
<accession>A0A9N9WYQ4</accession>
<dbReference type="InterPro" id="IPR040079">
    <property type="entry name" value="Glutathione_S-Trfase"/>
</dbReference>
<comment type="catalytic activity">
    <reaction evidence="5">
        <text>RX + glutathione = an S-substituted glutathione + a halide anion + H(+)</text>
        <dbReference type="Rhea" id="RHEA:16437"/>
        <dbReference type="ChEBI" id="CHEBI:15378"/>
        <dbReference type="ChEBI" id="CHEBI:16042"/>
        <dbReference type="ChEBI" id="CHEBI:17792"/>
        <dbReference type="ChEBI" id="CHEBI:57925"/>
        <dbReference type="ChEBI" id="CHEBI:90779"/>
        <dbReference type="EC" id="2.5.1.18"/>
    </reaction>
</comment>
<dbReference type="InterPro" id="IPR051369">
    <property type="entry name" value="GST_Theta"/>
</dbReference>
<dbReference type="AlphaFoldDB" id="A0A9N9WYQ4"/>
<evidence type="ECO:0000256" key="5">
    <source>
        <dbReference type="ARBA" id="ARBA00047960"/>
    </source>
</evidence>
<evidence type="ECO:0008006" key="10">
    <source>
        <dbReference type="Google" id="ProtNLM"/>
    </source>
</evidence>
<dbReference type="Pfam" id="PF13417">
    <property type="entry name" value="GST_N_3"/>
    <property type="match status" value="1"/>
</dbReference>
<evidence type="ECO:0000259" key="7">
    <source>
        <dbReference type="PROSITE" id="PS50405"/>
    </source>
</evidence>
<evidence type="ECO:0000313" key="8">
    <source>
        <dbReference type="EMBL" id="CAG9810944.1"/>
    </source>
</evidence>
<dbReference type="PANTHER" id="PTHR43917">
    <property type="match status" value="1"/>
</dbReference>
<dbReference type="InterPro" id="IPR010987">
    <property type="entry name" value="Glutathione-S-Trfase_C-like"/>
</dbReference>
<dbReference type="Gene3D" id="3.40.30.10">
    <property type="entry name" value="Glutaredoxin"/>
    <property type="match status" value="1"/>
</dbReference>
<dbReference type="SUPFAM" id="SSF47616">
    <property type="entry name" value="GST C-terminal domain-like"/>
    <property type="match status" value="1"/>
</dbReference>
<dbReference type="SFLD" id="SFLDS00019">
    <property type="entry name" value="Glutathione_Transferase_(cytos"/>
    <property type="match status" value="1"/>
</dbReference>
<evidence type="ECO:0000259" key="6">
    <source>
        <dbReference type="PROSITE" id="PS50404"/>
    </source>
</evidence>
<dbReference type="SUPFAM" id="SSF52833">
    <property type="entry name" value="Thioredoxin-like"/>
    <property type="match status" value="1"/>
</dbReference>
<evidence type="ECO:0000256" key="2">
    <source>
        <dbReference type="ARBA" id="ARBA00009899"/>
    </source>
</evidence>
<evidence type="ECO:0000256" key="4">
    <source>
        <dbReference type="ARBA" id="ARBA00022679"/>
    </source>
</evidence>
<dbReference type="EMBL" id="OU895880">
    <property type="protein sequence ID" value="CAG9810944.1"/>
    <property type="molecule type" value="Genomic_DNA"/>
</dbReference>
<dbReference type="InterPro" id="IPR004045">
    <property type="entry name" value="Glutathione_S-Trfase_N"/>
</dbReference>
<dbReference type="PROSITE" id="PS50405">
    <property type="entry name" value="GST_CTER"/>
    <property type="match status" value="1"/>
</dbReference>
<dbReference type="Proteomes" id="UP001153620">
    <property type="component" value="Chromosome 4"/>
</dbReference>
<keyword evidence="3" id="KW-0963">Cytoplasm</keyword>
<evidence type="ECO:0000256" key="3">
    <source>
        <dbReference type="ARBA" id="ARBA00022490"/>
    </source>
</evidence>
<dbReference type="InterPro" id="IPR040077">
    <property type="entry name" value="GST_C_Theta"/>
</dbReference>
<dbReference type="GO" id="GO:0004364">
    <property type="term" value="F:glutathione transferase activity"/>
    <property type="evidence" value="ECO:0007669"/>
    <property type="project" value="UniProtKB-EC"/>
</dbReference>
<comment type="similarity">
    <text evidence="2">Belongs to the GST superfamily. Theta family.</text>
</comment>
<organism evidence="8 9">
    <name type="scientific">Chironomus riparius</name>
    <dbReference type="NCBI Taxonomy" id="315576"/>
    <lineage>
        <taxon>Eukaryota</taxon>
        <taxon>Metazoa</taxon>
        <taxon>Ecdysozoa</taxon>
        <taxon>Arthropoda</taxon>
        <taxon>Hexapoda</taxon>
        <taxon>Insecta</taxon>
        <taxon>Pterygota</taxon>
        <taxon>Neoptera</taxon>
        <taxon>Endopterygota</taxon>
        <taxon>Diptera</taxon>
        <taxon>Nematocera</taxon>
        <taxon>Chironomoidea</taxon>
        <taxon>Chironomidae</taxon>
        <taxon>Chironominae</taxon>
        <taxon>Chironomus</taxon>
    </lineage>
</organism>
<dbReference type="PANTHER" id="PTHR43917:SF8">
    <property type="entry name" value="GH16740P-RELATED"/>
    <property type="match status" value="1"/>
</dbReference>
<dbReference type="OrthoDB" id="422574at2759"/>
<dbReference type="InterPro" id="IPR036282">
    <property type="entry name" value="Glutathione-S-Trfase_C_sf"/>
</dbReference>
<dbReference type="InterPro" id="IPR040075">
    <property type="entry name" value="GST_N_Theta"/>
</dbReference>